<name>A0A318QPB0_9PROT</name>
<dbReference type="Gene3D" id="3.40.570.10">
    <property type="entry name" value="Extracellular Endonuclease, subunit A"/>
    <property type="match status" value="1"/>
</dbReference>
<feature type="signal peptide" evidence="11">
    <location>
        <begin position="1"/>
        <end position="37"/>
    </location>
</feature>
<feature type="domain" description="DNA/RNA non-specific endonuclease/pyrophosphatase/phosphodiesterase" evidence="13">
    <location>
        <begin position="60"/>
        <end position="251"/>
    </location>
</feature>
<evidence type="ECO:0000313" key="15">
    <source>
        <dbReference type="Proteomes" id="UP000247417"/>
    </source>
</evidence>
<dbReference type="InterPro" id="IPR044925">
    <property type="entry name" value="His-Me_finger_sf"/>
</dbReference>
<evidence type="ECO:0000256" key="1">
    <source>
        <dbReference type="ARBA" id="ARBA00001946"/>
    </source>
</evidence>
<accession>A0A318QPB0</accession>
<dbReference type="InterPro" id="IPR018524">
    <property type="entry name" value="DNA/RNA_endonuclease_AS"/>
</dbReference>
<keyword evidence="5 10" id="KW-0255">Endonuclease</keyword>
<feature type="active site" description="Proton acceptor" evidence="8">
    <location>
        <position position="125"/>
    </location>
</feature>
<dbReference type="GO" id="GO:0046872">
    <property type="term" value="F:metal ion binding"/>
    <property type="evidence" value="ECO:0007669"/>
    <property type="project" value="UniProtKB-KW"/>
</dbReference>
<keyword evidence="11" id="KW-0732">Signal</keyword>
<evidence type="ECO:0000256" key="10">
    <source>
        <dbReference type="RuleBase" id="RU366055"/>
    </source>
</evidence>
<keyword evidence="7" id="KW-0460">Magnesium</keyword>
<dbReference type="EMBL" id="NKTX01000066">
    <property type="protein sequence ID" value="PYD79754.1"/>
    <property type="molecule type" value="Genomic_DNA"/>
</dbReference>
<dbReference type="SUPFAM" id="SSF54060">
    <property type="entry name" value="His-Me finger endonucleases"/>
    <property type="match status" value="1"/>
</dbReference>
<reference evidence="14 15" key="1">
    <citation type="submission" date="2017-07" db="EMBL/GenBank/DDBJ databases">
        <title>A draft genome sequence of Komagataeibacter oboediens LMG 18849.</title>
        <authorList>
            <person name="Skraban J."/>
            <person name="Cleenwerck I."/>
            <person name="Vandamme P."/>
            <person name="Trcek J."/>
        </authorList>
    </citation>
    <scope>NUCLEOTIDE SEQUENCE [LARGE SCALE GENOMIC DNA]</scope>
    <source>
        <strain evidence="14 15">LMG 18849</strain>
    </source>
</reference>
<dbReference type="EC" id="3.1.30.-" evidence="10"/>
<sequence>MKPPPGRLFFRGNPMWKGMPVLAIASTIIFLTGPAQAGCYSDPTPQIVNAKMQAGTTFLCNGHYSVLYSSITHGPLWSAERLTSENVRLAAGIQRQGQFQPDPRLPYDQDATLEDYRRSGFDRGHMTPSGDEPDRQTQAQTFYLSNIVPQTPALNRGIWAGVEMAVRDLALQVGELLIVTGPGYDAEIDTIGPDHVFVPAFTWKAVYLPTKKGGGAYVCANVNERPACFVESLAALTVQVGIDPFPQVAAASKKQVFPLPKPEHSPYTPDGVVSEDIGEMKEALRDWLRQWTRPSR</sequence>
<evidence type="ECO:0000256" key="3">
    <source>
        <dbReference type="ARBA" id="ARBA00022722"/>
    </source>
</evidence>
<dbReference type="Proteomes" id="UP000247417">
    <property type="component" value="Unassembled WGS sequence"/>
</dbReference>
<comment type="cofactor">
    <cofactor evidence="1 10">
        <name>Mg(2+)</name>
        <dbReference type="ChEBI" id="CHEBI:18420"/>
    </cofactor>
</comment>
<evidence type="ECO:0000256" key="8">
    <source>
        <dbReference type="PIRSR" id="PIRSR640255-1"/>
    </source>
</evidence>
<dbReference type="SMART" id="SM00892">
    <property type="entry name" value="Endonuclease_NS"/>
    <property type="match status" value="1"/>
</dbReference>
<evidence type="ECO:0000256" key="5">
    <source>
        <dbReference type="ARBA" id="ARBA00022759"/>
    </source>
</evidence>
<proteinExistence type="inferred from homology"/>
<keyword evidence="4 9" id="KW-0479">Metal-binding</keyword>
<feature type="binding site" evidence="9">
    <location>
        <position position="155"/>
    </location>
    <ligand>
        <name>Mg(2+)</name>
        <dbReference type="ChEBI" id="CHEBI:18420"/>
        <note>catalytic</note>
    </ligand>
</feature>
<keyword evidence="6 10" id="KW-0378">Hydrolase</keyword>
<keyword evidence="3 10" id="KW-0540">Nuclease</keyword>
<evidence type="ECO:0000256" key="4">
    <source>
        <dbReference type="ARBA" id="ARBA00022723"/>
    </source>
</evidence>
<dbReference type="GO" id="GO:0003676">
    <property type="term" value="F:nucleic acid binding"/>
    <property type="evidence" value="ECO:0007669"/>
    <property type="project" value="InterPro"/>
</dbReference>
<feature type="domain" description="ENPP1-3/EXOG-like endonuclease/phosphodiesterase" evidence="12">
    <location>
        <begin position="61"/>
        <end position="251"/>
    </location>
</feature>
<evidence type="ECO:0000313" key="14">
    <source>
        <dbReference type="EMBL" id="PYD79754.1"/>
    </source>
</evidence>
<dbReference type="GO" id="GO:0016787">
    <property type="term" value="F:hydrolase activity"/>
    <property type="evidence" value="ECO:0007669"/>
    <property type="project" value="UniProtKB-KW"/>
</dbReference>
<dbReference type="PROSITE" id="PS01070">
    <property type="entry name" value="NUCLEASE_NON_SPEC"/>
    <property type="match status" value="1"/>
</dbReference>
<feature type="chain" id="PRO_5016249523" description="Endonuclease" evidence="11">
    <location>
        <begin position="38"/>
        <end position="296"/>
    </location>
</feature>
<dbReference type="AlphaFoldDB" id="A0A318QPB0"/>
<dbReference type="InterPro" id="IPR001604">
    <property type="entry name" value="Endo_G_ENPP1-like_dom"/>
</dbReference>
<dbReference type="OrthoDB" id="9811262at2"/>
<dbReference type="PANTHER" id="PTHR13966">
    <property type="entry name" value="ENDONUCLEASE RELATED"/>
    <property type="match status" value="1"/>
</dbReference>
<evidence type="ECO:0000259" key="13">
    <source>
        <dbReference type="SMART" id="SM00892"/>
    </source>
</evidence>
<evidence type="ECO:0000256" key="6">
    <source>
        <dbReference type="ARBA" id="ARBA00022801"/>
    </source>
</evidence>
<evidence type="ECO:0000256" key="2">
    <source>
        <dbReference type="ARBA" id="ARBA00010052"/>
    </source>
</evidence>
<evidence type="ECO:0000256" key="9">
    <source>
        <dbReference type="PIRSR" id="PIRSR640255-2"/>
    </source>
</evidence>
<dbReference type="Pfam" id="PF01223">
    <property type="entry name" value="Endonuclease_NS"/>
    <property type="match status" value="1"/>
</dbReference>
<dbReference type="SMART" id="SM00477">
    <property type="entry name" value="NUC"/>
    <property type="match status" value="1"/>
</dbReference>
<dbReference type="InterPro" id="IPR040255">
    <property type="entry name" value="Non-specific_endonuclease"/>
</dbReference>
<evidence type="ECO:0000256" key="7">
    <source>
        <dbReference type="ARBA" id="ARBA00022842"/>
    </source>
</evidence>
<protein>
    <recommendedName>
        <fullName evidence="10">Endonuclease</fullName>
        <ecNumber evidence="10">3.1.30.-</ecNumber>
    </recommendedName>
</protein>
<evidence type="ECO:0000256" key="11">
    <source>
        <dbReference type="SAM" id="SignalP"/>
    </source>
</evidence>
<comment type="caution">
    <text evidence="14">The sequence shown here is derived from an EMBL/GenBank/DDBJ whole genome shotgun (WGS) entry which is preliminary data.</text>
</comment>
<dbReference type="InterPro" id="IPR020821">
    <property type="entry name" value="ENPP1-3/EXOG-like_nuc-like"/>
</dbReference>
<evidence type="ECO:0000259" key="12">
    <source>
        <dbReference type="SMART" id="SM00477"/>
    </source>
</evidence>
<dbReference type="InterPro" id="IPR044929">
    <property type="entry name" value="DNA/RNA_non-sp_Endonuclease_sf"/>
</dbReference>
<dbReference type="GO" id="GO:0004519">
    <property type="term" value="F:endonuclease activity"/>
    <property type="evidence" value="ECO:0007669"/>
    <property type="project" value="UniProtKB-UniRule"/>
</dbReference>
<dbReference type="PANTHER" id="PTHR13966:SF5">
    <property type="entry name" value="ENDONUCLEASE G, MITOCHONDRIAL"/>
    <property type="match status" value="1"/>
</dbReference>
<organism evidence="14 15">
    <name type="scientific">Komagataeibacter oboediens</name>
    <dbReference type="NCBI Taxonomy" id="65958"/>
    <lineage>
        <taxon>Bacteria</taxon>
        <taxon>Pseudomonadati</taxon>
        <taxon>Pseudomonadota</taxon>
        <taxon>Alphaproteobacteria</taxon>
        <taxon>Acetobacterales</taxon>
        <taxon>Acetobacteraceae</taxon>
        <taxon>Komagataeibacter</taxon>
    </lineage>
</organism>
<comment type="similarity">
    <text evidence="2 10">Belongs to the DNA/RNA non-specific endonuclease family.</text>
</comment>
<gene>
    <name evidence="14" type="ORF">CFR80_14780</name>
</gene>